<proteinExistence type="predicted"/>
<evidence type="ECO:0000313" key="3">
    <source>
        <dbReference type="Proteomes" id="UP000613740"/>
    </source>
</evidence>
<comment type="caution">
    <text evidence="2">The sequence shown here is derived from an EMBL/GenBank/DDBJ whole genome shotgun (WGS) entry which is preliminary data.</text>
</comment>
<dbReference type="AlphaFoldDB" id="A0A836BDV8"/>
<name>A0A836BDV8_9CHLO</name>
<dbReference type="PROSITE" id="PS51257">
    <property type="entry name" value="PROKAR_LIPOPROTEIN"/>
    <property type="match status" value="1"/>
</dbReference>
<evidence type="ECO:0000313" key="2">
    <source>
        <dbReference type="EMBL" id="KAG2455139.1"/>
    </source>
</evidence>
<feature type="transmembrane region" description="Helical" evidence="1">
    <location>
        <begin position="12"/>
        <end position="32"/>
    </location>
</feature>
<sequence length="126" mass="13315">MKDSCSKALQYDWWGVWFTFFMTIACLAMTVLGKAESWVSTLQALLAACLSVTMIDTRTWITANDKAIGDPKDAAGAALAGFIIASMGITLMIIFLGLGGAGVNVNMSVSTAKTSPEKPVKSVETA</sequence>
<keyword evidence="1" id="KW-0812">Transmembrane</keyword>
<feature type="transmembrane region" description="Helical" evidence="1">
    <location>
        <begin position="76"/>
        <end position="98"/>
    </location>
</feature>
<evidence type="ECO:0000256" key="1">
    <source>
        <dbReference type="SAM" id="Phobius"/>
    </source>
</evidence>
<keyword evidence="3" id="KW-1185">Reference proteome</keyword>
<keyword evidence="1" id="KW-0472">Membrane</keyword>
<protein>
    <submittedName>
        <fullName evidence="2">Uncharacterized protein</fullName>
    </submittedName>
</protein>
<reference evidence="2" key="1">
    <citation type="journal article" date="2020" name="bioRxiv">
        <title>Comparative genomics of Chlamydomonas.</title>
        <authorList>
            <person name="Craig R.J."/>
            <person name="Hasan A.R."/>
            <person name="Ness R.W."/>
            <person name="Keightley P.D."/>
        </authorList>
    </citation>
    <scope>NUCLEOTIDE SEQUENCE</scope>
    <source>
        <strain evidence="2">CCAP 11/173</strain>
    </source>
</reference>
<accession>A0A836BDV8</accession>
<dbReference type="OrthoDB" id="532465at2759"/>
<dbReference type="Proteomes" id="UP000613740">
    <property type="component" value="Unassembled WGS sequence"/>
</dbReference>
<keyword evidence="1" id="KW-1133">Transmembrane helix</keyword>
<gene>
    <name evidence="2" type="ORF">HYH02_000958</name>
</gene>
<dbReference type="EMBL" id="JAEHOD010000001">
    <property type="protein sequence ID" value="KAG2455139.1"/>
    <property type="molecule type" value="Genomic_DNA"/>
</dbReference>
<organism evidence="2 3">
    <name type="scientific">Chlamydomonas schloesseri</name>
    <dbReference type="NCBI Taxonomy" id="2026947"/>
    <lineage>
        <taxon>Eukaryota</taxon>
        <taxon>Viridiplantae</taxon>
        <taxon>Chlorophyta</taxon>
        <taxon>core chlorophytes</taxon>
        <taxon>Chlorophyceae</taxon>
        <taxon>CS clade</taxon>
        <taxon>Chlamydomonadales</taxon>
        <taxon>Chlamydomonadaceae</taxon>
        <taxon>Chlamydomonas</taxon>
    </lineage>
</organism>